<name>A0AAW0Q9Y2_9PEZI</name>
<organism evidence="2 3">
    <name type="scientific">Apiospora kogelbergensis</name>
    <dbReference type="NCBI Taxonomy" id="1337665"/>
    <lineage>
        <taxon>Eukaryota</taxon>
        <taxon>Fungi</taxon>
        <taxon>Dikarya</taxon>
        <taxon>Ascomycota</taxon>
        <taxon>Pezizomycotina</taxon>
        <taxon>Sordariomycetes</taxon>
        <taxon>Xylariomycetidae</taxon>
        <taxon>Amphisphaeriales</taxon>
        <taxon>Apiosporaceae</taxon>
        <taxon>Apiospora</taxon>
    </lineage>
</organism>
<protein>
    <recommendedName>
        <fullName evidence="1">Heterokaryon incompatibility domain-containing protein</fullName>
    </recommendedName>
</protein>
<dbReference type="InterPro" id="IPR010730">
    <property type="entry name" value="HET"/>
</dbReference>
<sequence>PGLPGSIISCSLEKKSLVDLPNYSALSYCWGDSADTVDILVNLVPIKATTNLENALERLRALGVKRIWADALCINQGDNQERSLQIRNMREIYSKAELTFSWLGGPEEDSAVDGLEFLREKEDWLSQLNVILNPKRKRGWTSKGLQSPDTDEILPHDLEDVYQPYQDQKDAPVICPETAEQPLNNQEGYDVQVPMPVQPPYTASRRCKNHCKRCKIDYCFQALSDLFKREYWRRRWIIQEIAASEDVCVLCGWETLPLEELCIALSQYRTCRFWDDANEDACTFFDIAMKLRRAYQGHEDLHLGEIIPHTKNFRSRDPRDRIFVLLGICSDGPQLVPTPSYHQSPEGVSRDLTRSMLRRYHCFDFLLENHRKTSNPPDMPSWALEWSSYHIPPGFTGNRPDPRITRDMANSVLRGPHHILMMRGTVVGTVIGVTSSISNIFGAENQDHPMISLDVDGNSKQSRVYYQDAQSSVNVIEWLFIDAPGCPYLRIKKQMRLQITSRMVSKGRS</sequence>
<gene>
    <name evidence="2" type="ORF">PG999_013021</name>
</gene>
<dbReference type="Pfam" id="PF06985">
    <property type="entry name" value="HET"/>
    <property type="match status" value="1"/>
</dbReference>
<proteinExistence type="predicted"/>
<feature type="domain" description="Heterokaryon incompatibility" evidence="1">
    <location>
        <begin position="23"/>
        <end position="240"/>
    </location>
</feature>
<keyword evidence="3" id="KW-1185">Reference proteome</keyword>
<evidence type="ECO:0000259" key="1">
    <source>
        <dbReference type="Pfam" id="PF06985"/>
    </source>
</evidence>
<reference evidence="2 3" key="1">
    <citation type="submission" date="2023-01" db="EMBL/GenBank/DDBJ databases">
        <title>Analysis of 21 Apiospora genomes using comparative genomics revels a genus with tremendous synthesis potential of carbohydrate active enzymes and secondary metabolites.</title>
        <authorList>
            <person name="Sorensen T."/>
        </authorList>
    </citation>
    <scope>NUCLEOTIDE SEQUENCE [LARGE SCALE GENOMIC DNA]</scope>
    <source>
        <strain evidence="2 3">CBS 117206</strain>
    </source>
</reference>
<dbReference type="PANTHER" id="PTHR24148:SF64">
    <property type="entry name" value="HETEROKARYON INCOMPATIBILITY DOMAIN-CONTAINING PROTEIN"/>
    <property type="match status" value="1"/>
</dbReference>
<dbReference type="AlphaFoldDB" id="A0AAW0Q9Y2"/>
<dbReference type="PANTHER" id="PTHR24148">
    <property type="entry name" value="ANKYRIN REPEAT DOMAIN-CONTAINING PROTEIN 39 HOMOLOG-RELATED"/>
    <property type="match status" value="1"/>
</dbReference>
<comment type="caution">
    <text evidence="2">The sequence shown here is derived from an EMBL/GenBank/DDBJ whole genome shotgun (WGS) entry which is preliminary data.</text>
</comment>
<dbReference type="EMBL" id="JAQQWP010000010">
    <property type="protein sequence ID" value="KAK8097077.1"/>
    <property type="molecule type" value="Genomic_DNA"/>
</dbReference>
<dbReference type="InterPro" id="IPR052895">
    <property type="entry name" value="HetReg/Transcr_Mod"/>
</dbReference>
<evidence type="ECO:0000313" key="2">
    <source>
        <dbReference type="EMBL" id="KAK8097077.1"/>
    </source>
</evidence>
<accession>A0AAW0Q9Y2</accession>
<dbReference type="Proteomes" id="UP001392437">
    <property type="component" value="Unassembled WGS sequence"/>
</dbReference>
<feature type="non-terminal residue" evidence="2">
    <location>
        <position position="1"/>
    </location>
</feature>
<evidence type="ECO:0000313" key="3">
    <source>
        <dbReference type="Proteomes" id="UP001392437"/>
    </source>
</evidence>